<dbReference type="EMBL" id="SEWG01000004">
    <property type="protein sequence ID" value="RYU90092.1"/>
    <property type="molecule type" value="Genomic_DNA"/>
</dbReference>
<dbReference type="OrthoDB" id="798308at2"/>
<feature type="region of interest" description="Disordered" evidence="1">
    <location>
        <begin position="33"/>
        <end position="68"/>
    </location>
</feature>
<evidence type="ECO:0000313" key="2">
    <source>
        <dbReference type="EMBL" id="RYU90092.1"/>
    </source>
</evidence>
<feature type="compositionally biased region" description="Basic and acidic residues" evidence="1">
    <location>
        <begin position="59"/>
        <end position="68"/>
    </location>
</feature>
<name>A0A4Q5LM95_9SPHI</name>
<sequence>MTITINTQNEEDHQALVTFLSANGYDYQIDDQVTQSPDDQAPPIILRDGNDGASNDPDLDNRGPMKVF</sequence>
<reference evidence="2 3" key="1">
    <citation type="submission" date="2019-02" db="EMBL/GenBank/DDBJ databases">
        <title>Bacterial novel species Mucilaginibacter sp. 17JY9-4 isolated from soil.</title>
        <authorList>
            <person name="Jung H.-Y."/>
        </authorList>
    </citation>
    <scope>NUCLEOTIDE SEQUENCE [LARGE SCALE GENOMIC DNA]</scope>
    <source>
        <strain evidence="2 3">17JY9-4</strain>
    </source>
</reference>
<dbReference type="RefSeq" id="WP_129876749.1">
    <property type="nucleotide sequence ID" value="NZ_SEWG01000004.1"/>
</dbReference>
<evidence type="ECO:0000256" key="1">
    <source>
        <dbReference type="SAM" id="MobiDB-lite"/>
    </source>
</evidence>
<dbReference type="AlphaFoldDB" id="A0A4Q5LM95"/>
<keyword evidence="3" id="KW-1185">Reference proteome</keyword>
<protein>
    <submittedName>
        <fullName evidence="2">Uncharacterized protein</fullName>
    </submittedName>
</protein>
<comment type="caution">
    <text evidence="2">The sequence shown here is derived from an EMBL/GenBank/DDBJ whole genome shotgun (WGS) entry which is preliminary data.</text>
</comment>
<evidence type="ECO:0000313" key="3">
    <source>
        <dbReference type="Proteomes" id="UP000293331"/>
    </source>
</evidence>
<dbReference type="Proteomes" id="UP000293331">
    <property type="component" value="Unassembled WGS sequence"/>
</dbReference>
<organism evidence="2 3">
    <name type="scientific">Mucilaginibacter terrigena</name>
    <dbReference type="NCBI Taxonomy" id="2492395"/>
    <lineage>
        <taxon>Bacteria</taxon>
        <taxon>Pseudomonadati</taxon>
        <taxon>Bacteroidota</taxon>
        <taxon>Sphingobacteriia</taxon>
        <taxon>Sphingobacteriales</taxon>
        <taxon>Sphingobacteriaceae</taxon>
        <taxon>Mucilaginibacter</taxon>
    </lineage>
</organism>
<gene>
    <name evidence="2" type="ORF">EWM62_11155</name>
</gene>
<proteinExistence type="predicted"/>
<accession>A0A4Q5LM95</accession>